<dbReference type="AlphaFoldDB" id="A0A845B9U6"/>
<dbReference type="Proteomes" id="UP000460715">
    <property type="component" value="Unassembled WGS sequence"/>
</dbReference>
<feature type="transmembrane region" description="Helical" evidence="6">
    <location>
        <begin position="102"/>
        <end position="126"/>
    </location>
</feature>
<evidence type="ECO:0000313" key="8">
    <source>
        <dbReference type="EMBL" id="MXP63951.1"/>
    </source>
</evidence>
<comment type="caution">
    <text evidence="8">The sequence shown here is derived from an EMBL/GenBank/DDBJ whole genome shotgun (WGS) entry which is preliminary data.</text>
</comment>
<feature type="transmembrane region" description="Helical" evidence="6">
    <location>
        <begin position="175"/>
        <end position="195"/>
    </location>
</feature>
<evidence type="ECO:0000256" key="4">
    <source>
        <dbReference type="ARBA" id="ARBA00022989"/>
    </source>
</evidence>
<dbReference type="InterPro" id="IPR015414">
    <property type="entry name" value="TMEM64"/>
</dbReference>
<evidence type="ECO:0000256" key="1">
    <source>
        <dbReference type="ARBA" id="ARBA00004651"/>
    </source>
</evidence>
<dbReference type="GO" id="GO:0005886">
    <property type="term" value="C:plasma membrane"/>
    <property type="evidence" value="ECO:0007669"/>
    <property type="project" value="UniProtKB-SubCell"/>
</dbReference>
<evidence type="ECO:0000256" key="5">
    <source>
        <dbReference type="ARBA" id="ARBA00023136"/>
    </source>
</evidence>
<reference evidence="8 9" key="1">
    <citation type="submission" date="2019-03" db="EMBL/GenBank/DDBJ databases">
        <title>Roseomonas sp. a novel Roseomonas species isolated from Sea whip Gorgonian.</title>
        <authorList>
            <person name="Li F."/>
            <person name="Pan X."/>
            <person name="Huang S."/>
            <person name="Li Z."/>
            <person name="Meng B."/>
        </authorList>
    </citation>
    <scope>NUCLEOTIDE SEQUENCE [LARGE SCALE GENOMIC DNA]</scope>
    <source>
        <strain evidence="8 9">M0104</strain>
    </source>
</reference>
<dbReference type="Pfam" id="PF09335">
    <property type="entry name" value="VTT_dom"/>
    <property type="match status" value="1"/>
</dbReference>
<organism evidence="8 9">
    <name type="scientific">Teichococcus coralli</name>
    <dbReference type="NCBI Taxonomy" id="2545983"/>
    <lineage>
        <taxon>Bacteria</taxon>
        <taxon>Pseudomonadati</taxon>
        <taxon>Pseudomonadota</taxon>
        <taxon>Alphaproteobacteria</taxon>
        <taxon>Acetobacterales</taxon>
        <taxon>Roseomonadaceae</taxon>
        <taxon>Roseomonas</taxon>
    </lineage>
</organism>
<feature type="transmembrane region" description="Helical" evidence="6">
    <location>
        <begin position="71"/>
        <end position="95"/>
    </location>
</feature>
<feature type="domain" description="VTT" evidence="7">
    <location>
        <begin position="84"/>
        <end position="197"/>
    </location>
</feature>
<sequence>MRRTSAPPPAARAAWSRRSVALLALAGALFLAGLLTLPGLLSWQALAAHRATLAELIAAMPLRAGLAYVALYAAVVALSLPGASFLTLAGGILFGPWLGGGLAILAATTGACLLFLLVRAALAPGLARRAGPRLAALRKELEQDGFFYLLALRLLPLLPYWLVNLAPALAGMRLLPYATATLLGIIPGTLIYAGIGAGLDSTLAAGTPPDLAALASMRILLPLGGLALLSLGAAAWRRRARTLQARSSAAS</sequence>
<keyword evidence="3 6" id="KW-0812">Transmembrane</keyword>
<keyword evidence="9" id="KW-1185">Reference proteome</keyword>
<evidence type="ECO:0000256" key="2">
    <source>
        <dbReference type="ARBA" id="ARBA00022475"/>
    </source>
</evidence>
<keyword evidence="5 6" id="KW-0472">Membrane</keyword>
<dbReference type="EMBL" id="SNVJ01000008">
    <property type="protein sequence ID" value="MXP63951.1"/>
    <property type="molecule type" value="Genomic_DNA"/>
</dbReference>
<dbReference type="PANTHER" id="PTHR12677:SF59">
    <property type="entry name" value="GOLGI APPARATUS MEMBRANE PROTEIN TVP38-RELATED"/>
    <property type="match status" value="1"/>
</dbReference>
<protein>
    <recommendedName>
        <fullName evidence="6">TVP38/TMEM64 family membrane protein</fullName>
    </recommendedName>
</protein>
<evidence type="ECO:0000256" key="6">
    <source>
        <dbReference type="RuleBase" id="RU366058"/>
    </source>
</evidence>
<comment type="similarity">
    <text evidence="6">Belongs to the TVP38/TMEM64 family.</text>
</comment>
<keyword evidence="4 6" id="KW-1133">Transmembrane helix</keyword>
<feature type="transmembrane region" description="Helical" evidence="6">
    <location>
        <begin position="215"/>
        <end position="236"/>
    </location>
</feature>
<dbReference type="InterPro" id="IPR032816">
    <property type="entry name" value="VTT_dom"/>
</dbReference>
<evidence type="ECO:0000313" key="9">
    <source>
        <dbReference type="Proteomes" id="UP000460715"/>
    </source>
</evidence>
<evidence type="ECO:0000259" key="7">
    <source>
        <dbReference type="Pfam" id="PF09335"/>
    </source>
</evidence>
<feature type="transmembrane region" description="Helical" evidence="6">
    <location>
        <begin position="146"/>
        <end position="163"/>
    </location>
</feature>
<keyword evidence="2 6" id="KW-1003">Cell membrane</keyword>
<evidence type="ECO:0000256" key="3">
    <source>
        <dbReference type="ARBA" id="ARBA00022692"/>
    </source>
</evidence>
<comment type="subcellular location">
    <subcellularLocation>
        <location evidence="1 6">Cell membrane</location>
        <topology evidence="1 6">Multi-pass membrane protein</topology>
    </subcellularLocation>
</comment>
<accession>A0A845B9U6</accession>
<name>A0A845B9U6_9PROT</name>
<gene>
    <name evidence="8" type="ORF">E0493_11405</name>
</gene>
<proteinExistence type="inferred from homology"/>
<dbReference type="PANTHER" id="PTHR12677">
    <property type="entry name" value="GOLGI APPARATUS MEMBRANE PROTEIN TVP38-RELATED"/>
    <property type="match status" value="1"/>
</dbReference>